<proteinExistence type="inferred from homology"/>
<protein>
    <recommendedName>
        <fullName evidence="1">General transcription and DNA repair factor IIH subunit TFB5</fullName>
    </recommendedName>
</protein>
<dbReference type="GO" id="GO:0006289">
    <property type="term" value="P:nucleotide-excision repair"/>
    <property type="evidence" value="ECO:0007669"/>
    <property type="project" value="InterPro"/>
</dbReference>
<comment type="subcellular location">
    <subcellularLocation>
        <location evidence="1">Nucleus</location>
    </subcellularLocation>
</comment>
<dbReference type="STRING" id="1314790.A0A1Y1XWZ5"/>
<comment type="function">
    <text evidence="1">In NER, TFIIH acts by opening DNA around the lesion to allow the excision of the damaged oligonucleotide and its replacement by a new DNA fragment. In transcription, TFIIH has an essential role in transcription initiation. When the pre-initiation complex (PIC) has been established, TFIIH is required for promoter opening and promoter escape.</text>
</comment>
<name>A0A1Y1XWZ5_9FUNG</name>
<keyword evidence="3" id="KW-1185">Reference proteome</keyword>
<comment type="caution">
    <text evidence="2">The sequence shown here is derived from an EMBL/GenBank/DDBJ whole genome shotgun (WGS) entry which is preliminary data.</text>
</comment>
<comment type="similarity">
    <text evidence="1">Belongs to the TFB5 family.</text>
</comment>
<dbReference type="InParanoid" id="A0A1Y1XWZ5"/>
<feature type="non-terminal residue" evidence="2">
    <location>
        <position position="1"/>
    </location>
</feature>
<gene>
    <name evidence="2" type="ORF">K493DRAFT_230967</name>
</gene>
<dbReference type="GO" id="GO:0000439">
    <property type="term" value="C:transcription factor TFIIH core complex"/>
    <property type="evidence" value="ECO:0007669"/>
    <property type="project" value="UniProtKB-UniRule"/>
</dbReference>
<dbReference type="GO" id="GO:0006367">
    <property type="term" value="P:transcription initiation at RNA polymerase II promoter"/>
    <property type="evidence" value="ECO:0007669"/>
    <property type="project" value="UniProtKB-UniRule"/>
</dbReference>
<organism evidence="2 3">
    <name type="scientific">Basidiobolus meristosporus CBS 931.73</name>
    <dbReference type="NCBI Taxonomy" id="1314790"/>
    <lineage>
        <taxon>Eukaryota</taxon>
        <taxon>Fungi</taxon>
        <taxon>Fungi incertae sedis</taxon>
        <taxon>Zoopagomycota</taxon>
        <taxon>Entomophthoromycotina</taxon>
        <taxon>Basidiobolomycetes</taxon>
        <taxon>Basidiobolales</taxon>
        <taxon>Basidiobolaceae</taxon>
        <taxon>Basidiobolus</taxon>
    </lineage>
</organism>
<dbReference type="Pfam" id="PF06331">
    <property type="entry name" value="Tfb5"/>
    <property type="match status" value="1"/>
</dbReference>
<dbReference type="Gene3D" id="3.30.70.1220">
    <property type="entry name" value="TFB5-like"/>
    <property type="match status" value="1"/>
</dbReference>
<dbReference type="AlphaFoldDB" id="A0A1Y1XWZ5"/>
<dbReference type="EMBL" id="MCFE01000387">
    <property type="protein sequence ID" value="ORX90268.1"/>
    <property type="molecule type" value="Genomic_DNA"/>
</dbReference>
<accession>A0A1Y1XWZ5</accession>
<keyword evidence="1" id="KW-0805">Transcription regulation</keyword>
<dbReference type="OrthoDB" id="354at2759"/>
<keyword evidence="1" id="KW-0804">Transcription</keyword>
<dbReference type="FunCoup" id="A0A1Y1XWZ5">
    <property type="interactions" value="97"/>
</dbReference>
<comment type="subunit">
    <text evidence="1">Component of the 7-subunit TFIIH core complex.</text>
</comment>
<keyword evidence="1" id="KW-0234">DNA repair</keyword>
<keyword evidence="1" id="KW-0539">Nucleus</keyword>
<dbReference type="SMART" id="SM01395">
    <property type="entry name" value="Tbf5"/>
    <property type="match status" value="1"/>
</dbReference>
<evidence type="ECO:0000313" key="3">
    <source>
        <dbReference type="Proteomes" id="UP000193498"/>
    </source>
</evidence>
<reference evidence="2 3" key="1">
    <citation type="submission" date="2016-07" db="EMBL/GenBank/DDBJ databases">
        <title>Pervasive Adenine N6-methylation of Active Genes in Fungi.</title>
        <authorList>
            <consortium name="DOE Joint Genome Institute"/>
            <person name="Mondo S.J."/>
            <person name="Dannebaum R.O."/>
            <person name="Kuo R.C."/>
            <person name="Labutti K."/>
            <person name="Haridas S."/>
            <person name="Kuo A."/>
            <person name="Salamov A."/>
            <person name="Ahrendt S.R."/>
            <person name="Lipzen A."/>
            <person name="Sullivan W."/>
            <person name="Andreopoulos W.B."/>
            <person name="Clum A."/>
            <person name="Lindquist E."/>
            <person name="Daum C."/>
            <person name="Ramamoorthy G.K."/>
            <person name="Gryganskyi A."/>
            <person name="Culley D."/>
            <person name="Magnuson J.K."/>
            <person name="James T.Y."/>
            <person name="O'Malley M.A."/>
            <person name="Stajich J.E."/>
            <person name="Spatafora J.W."/>
            <person name="Visel A."/>
            <person name="Grigoriev I.V."/>
        </authorList>
    </citation>
    <scope>NUCLEOTIDE SEQUENCE [LARGE SCALE GENOMIC DNA]</scope>
    <source>
        <strain evidence="2 3">CBS 931.73</strain>
    </source>
</reference>
<keyword evidence="1" id="KW-0227">DNA damage</keyword>
<sequence length="50" mass="6028">QIVLNLNNSYHFVIEDLDDTHAFIDGSWLDRLKYEVEKLLDENTYKLEEK</sequence>
<dbReference type="SUPFAM" id="SSF142897">
    <property type="entry name" value="TFB5-like"/>
    <property type="match status" value="1"/>
</dbReference>
<evidence type="ECO:0000256" key="1">
    <source>
        <dbReference type="RuleBase" id="RU368032"/>
    </source>
</evidence>
<dbReference type="Proteomes" id="UP000193498">
    <property type="component" value="Unassembled WGS sequence"/>
</dbReference>
<evidence type="ECO:0000313" key="2">
    <source>
        <dbReference type="EMBL" id="ORX90268.1"/>
    </source>
</evidence>
<dbReference type="InterPro" id="IPR009400">
    <property type="entry name" value="TFIIH_TTDA/Tfb5"/>
</dbReference>
<dbReference type="InterPro" id="IPR035935">
    <property type="entry name" value="TFB5-like_sf"/>
</dbReference>